<proteinExistence type="predicted"/>
<gene>
    <name evidence="1" type="ORF">HPB49_006984</name>
</gene>
<comment type="caution">
    <text evidence="1">The sequence shown here is derived from an EMBL/GenBank/DDBJ whole genome shotgun (WGS) entry which is preliminary data.</text>
</comment>
<dbReference type="EMBL" id="CM023476">
    <property type="protein sequence ID" value="KAH7940858.1"/>
    <property type="molecule type" value="Genomic_DNA"/>
</dbReference>
<evidence type="ECO:0000313" key="2">
    <source>
        <dbReference type="Proteomes" id="UP000821865"/>
    </source>
</evidence>
<reference evidence="1" key="1">
    <citation type="submission" date="2020-05" db="EMBL/GenBank/DDBJ databases">
        <title>Large-scale comparative analyses of tick genomes elucidate their genetic diversity and vector capacities.</title>
        <authorList>
            <person name="Jia N."/>
            <person name="Wang J."/>
            <person name="Shi W."/>
            <person name="Du L."/>
            <person name="Sun Y."/>
            <person name="Zhan W."/>
            <person name="Jiang J."/>
            <person name="Wang Q."/>
            <person name="Zhang B."/>
            <person name="Ji P."/>
            <person name="Sakyi L.B."/>
            <person name="Cui X."/>
            <person name="Yuan T."/>
            <person name="Jiang B."/>
            <person name="Yang W."/>
            <person name="Lam T.T.-Y."/>
            <person name="Chang Q."/>
            <person name="Ding S."/>
            <person name="Wang X."/>
            <person name="Zhu J."/>
            <person name="Ruan X."/>
            <person name="Zhao L."/>
            <person name="Wei J."/>
            <person name="Que T."/>
            <person name="Du C."/>
            <person name="Cheng J."/>
            <person name="Dai P."/>
            <person name="Han X."/>
            <person name="Huang E."/>
            <person name="Gao Y."/>
            <person name="Liu J."/>
            <person name="Shao H."/>
            <person name="Ye R."/>
            <person name="Li L."/>
            <person name="Wei W."/>
            <person name="Wang X."/>
            <person name="Wang C."/>
            <person name="Yang T."/>
            <person name="Huo Q."/>
            <person name="Li W."/>
            <person name="Guo W."/>
            <person name="Chen H."/>
            <person name="Zhou L."/>
            <person name="Ni X."/>
            <person name="Tian J."/>
            <person name="Zhou Y."/>
            <person name="Sheng Y."/>
            <person name="Liu T."/>
            <person name="Pan Y."/>
            <person name="Xia L."/>
            <person name="Li J."/>
            <person name="Zhao F."/>
            <person name="Cao W."/>
        </authorList>
    </citation>
    <scope>NUCLEOTIDE SEQUENCE</scope>
    <source>
        <strain evidence="1">Dsil-2018</strain>
    </source>
</reference>
<evidence type="ECO:0000313" key="1">
    <source>
        <dbReference type="EMBL" id="KAH7940858.1"/>
    </source>
</evidence>
<protein>
    <submittedName>
        <fullName evidence="1">Uncharacterized protein</fullName>
    </submittedName>
</protein>
<keyword evidence="2" id="KW-1185">Reference proteome</keyword>
<sequence length="248" mass="27825">MKVGFAFSLLLCVDTAAALRMLVEVKDNNISSEDALTTAWFVDSVFKWFKLMSSRTTKLAISHFNENRYEDTIMFLKDMIDLFEKLVIGGDTKKSWKPIQTGIVMSTMVMLHVQKLFLEDLGFGFLLLSSFSTDALENLFSTLRSKNPVPRALEFRSSLKTLSLFLRPSKDSSYADAEGFMLAGMCSGKRKHDAVQSVHIPDDMLDFEVLQQESLTYLAGYVVRCIKNSLACQDCETALSDDANACTL</sequence>
<dbReference type="Proteomes" id="UP000821865">
    <property type="component" value="Chromosome 7"/>
</dbReference>
<organism evidence="1 2">
    <name type="scientific">Dermacentor silvarum</name>
    <name type="common">Tick</name>
    <dbReference type="NCBI Taxonomy" id="543639"/>
    <lineage>
        <taxon>Eukaryota</taxon>
        <taxon>Metazoa</taxon>
        <taxon>Ecdysozoa</taxon>
        <taxon>Arthropoda</taxon>
        <taxon>Chelicerata</taxon>
        <taxon>Arachnida</taxon>
        <taxon>Acari</taxon>
        <taxon>Parasitiformes</taxon>
        <taxon>Ixodida</taxon>
        <taxon>Ixodoidea</taxon>
        <taxon>Ixodidae</taxon>
        <taxon>Rhipicephalinae</taxon>
        <taxon>Dermacentor</taxon>
    </lineage>
</organism>
<accession>A0ACB8CDK8</accession>
<name>A0ACB8CDK8_DERSI</name>